<dbReference type="AlphaFoldDB" id="A0A099DBE9"/>
<protein>
    <recommendedName>
        <fullName evidence="2">DUF4097 domain-containing protein</fullName>
    </recommendedName>
</protein>
<dbReference type="Gene3D" id="2.160.20.120">
    <property type="match status" value="1"/>
</dbReference>
<dbReference type="EMBL" id="JPMV01000009">
    <property type="protein sequence ID" value="KGI82730.1"/>
    <property type="molecule type" value="Genomic_DNA"/>
</dbReference>
<reference evidence="3 6" key="2">
    <citation type="submission" date="2017-08" db="EMBL/GenBank/DDBJ databases">
        <title>The complete genome sequence of moderately halophilic actinomycete Actinopolyspora erythraea YIM 90600, the producer of novel erythromycin, novel actinopolysporins A-C and tubercidin.</title>
        <authorList>
            <person name="Yin M."/>
            <person name="Tang S."/>
        </authorList>
    </citation>
    <scope>NUCLEOTIDE SEQUENCE [LARGE SCALE GENOMIC DNA]</scope>
    <source>
        <strain evidence="3 6">YIM 90600</strain>
    </source>
</reference>
<dbReference type="KEGG" id="aey:CDG81_22565"/>
<organism evidence="3 6">
    <name type="scientific">Actinopolyspora erythraea</name>
    <dbReference type="NCBI Taxonomy" id="414996"/>
    <lineage>
        <taxon>Bacteria</taxon>
        <taxon>Bacillati</taxon>
        <taxon>Actinomycetota</taxon>
        <taxon>Actinomycetes</taxon>
        <taxon>Actinopolysporales</taxon>
        <taxon>Actinopolysporaceae</taxon>
        <taxon>Actinopolyspora</taxon>
    </lineage>
</organism>
<feature type="region of interest" description="Disordered" evidence="1">
    <location>
        <begin position="217"/>
        <end position="258"/>
    </location>
</feature>
<name>A0A099DBE9_9ACTN</name>
<evidence type="ECO:0000313" key="4">
    <source>
        <dbReference type="EMBL" id="KGI82730.1"/>
    </source>
</evidence>
<accession>A0A099DBE9</accession>
<dbReference type="Pfam" id="PF13349">
    <property type="entry name" value="DUF4097"/>
    <property type="match status" value="1"/>
</dbReference>
<evidence type="ECO:0000259" key="2">
    <source>
        <dbReference type="Pfam" id="PF13349"/>
    </source>
</evidence>
<dbReference type="Proteomes" id="UP000029737">
    <property type="component" value="Unassembled WGS sequence"/>
</dbReference>
<dbReference type="InterPro" id="IPR025164">
    <property type="entry name" value="Toastrack_DUF4097"/>
</dbReference>
<evidence type="ECO:0000256" key="1">
    <source>
        <dbReference type="SAM" id="MobiDB-lite"/>
    </source>
</evidence>
<dbReference type="eggNOG" id="COG3595">
    <property type="taxonomic scope" value="Bacteria"/>
</dbReference>
<dbReference type="Proteomes" id="UP000215043">
    <property type="component" value="Chromosome"/>
</dbReference>
<sequence>MRTGLAVGGAVLVLLGGAVLAWGGPADVRSGSPSGVSAVELRSGGGSVDVSYRAGAETRVREERDGWWSGWGRSEETSHRVDDGALVLDTDCGWNCEVDYEVTLPRRVPVTGELGAGSLDVTGMASTDVRVDSGALELRDIGGAVRAHTGSGSIELTGIGGPVDVETGSGGIEGEAIRAGDVTTRTSSGRISLELSDPRAVRADSGSGGIELTVPAEEYSVRADTGSGSTDVEVPRDSDAERSLRLSTGSGSIEVESS</sequence>
<proteinExistence type="predicted"/>
<gene>
    <name evidence="3" type="ORF">CDG81_22565</name>
    <name evidence="4" type="ORF">IL38_02270</name>
</gene>
<feature type="domain" description="DUF4097" evidence="2">
    <location>
        <begin position="130"/>
        <end position="254"/>
    </location>
</feature>
<dbReference type="HOGENOM" id="CLU_076844_0_0_11"/>
<feature type="compositionally biased region" description="Polar residues" evidence="1">
    <location>
        <begin position="245"/>
        <end position="258"/>
    </location>
</feature>
<evidence type="ECO:0000313" key="6">
    <source>
        <dbReference type="Proteomes" id="UP000215043"/>
    </source>
</evidence>
<reference evidence="4 5" key="1">
    <citation type="journal article" date="2014" name="PLoS ONE">
        <title>Identification and Characterization of a New Erythromycin Biosynthetic Gene Cluster in Actinopolyspora erythraea YIM90600, a Novel Erythronolide-Producing Halophilic Actinomycete Isolated from Salt Field.</title>
        <authorList>
            <person name="Chen D."/>
            <person name="Feng J."/>
            <person name="Huang L."/>
            <person name="Zhang Q."/>
            <person name="Wu J."/>
            <person name="Zhu X."/>
            <person name="Duan Y."/>
            <person name="Xu Z."/>
        </authorList>
    </citation>
    <scope>NUCLEOTIDE SEQUENCE [LARGE SCALE GENOMIC DNA]</scope>
    <source>
        <strain evidence="4 5">YIM90600</strain>
    </source>
</reference>
<feature type="compositionally biased region" description="Basic and acidic residues" evidence="1">
    <location>
        <begin position="233"/>
        <end position="244"/>
    </location>
</feature>
<evidence type="ECO:0000313" key="5">
    <source>
        <dbReference type="Proteomes" id="UP000029737"/>
    </source>
</evidence>
<dbReference type="EMBL" id="CP022752">
    <property type="protein sequence ID" value="ASU81364.1"/>
    <property type="molecule type" value="Genomic_DNA"/>
</dbReference>
<evidence type="ECO:0000313" key="3">
    <source>
        <dbReference type="EMBL" id="ASU81364.1"/>
    </source>
</evidence>
<dbReference type="OrthoDB" id="4331847at2"/>
<keyword evidence="5" id="KW-1185">Reference proteome</keyword>